<name>A0ABP0N6X7_9DINO</name>
<evidence type="ECO:0000313" key="2">
    <source>
        <dbReference type="Proteomes" id="UP001642464"/>
    </source>
</evidence>
<gene>
    <name evidence="1" type="ORF">SCF082_LOCUS31466</name>
</gene>
<protein>
    <submittedName>
        <fullName evidence="1">Uncharacterized protein</fullName>
    </submittedName>
</protein>
<keyword evidence="2" id="KW-1185">Reference proteome</keyword>
<comment type="caution">
    <text evidence="1">The sequence shown here is derived from an EMBL/GenBank/DDBJ whole genome shotgun (WGS) entry which is preliminary data.</text>
</comment>
<organism evidence="1 2">
    <name type="scientific">Durusdinium trenchii</name>
    <dbReference type="NCBI Taxonomy" id="1381693"/>
    <lineage>
        <taxon>Eukaryota</taxon>
        <taxon>Sar</taxon>
        <taxon>Alveolata</taxon>
        <taxon>Dinophyceae</taxon>
        <taxon>Suessiales</taxon>
        <taxon>Symbiodiniaceae</taxon>
        <taxon>Durusdinium</taxon>
    </lineage>
</organism>
<reference evidence="1 2" key="1">
    <citation type="submission" date="2024-02" db="EMBL/GenBank/DDBJ databases">
        <authorList>
            <person name="Chen Y."/>
            <person name="Shah S."/>
            <person name="Dougan E. K."/>
            <person name="Thang M."/>
            <person name="Chan C."/>
        </authorList>
    </citation>
    <scope>NUCLEOTIDE SEQUENCE [LARGE SCALE GENOMIC DNA]</scope>
</reference>
<dbReference type="Proteomes" id="UP001642464">
    <property type="component" value="Unassembled WGS sequence"/>
</dbReference>
<dbReference type="EMBL" id="CAXAMM010026668">
    <property type="protein sequence ID" value="CAK9059381.1"/>
    <property type="molecule type" value="Genomic_DNA"/>
</dbReference>
<evidence type="ECO:0000313" key="1">
    <source>
        <dbReference type="EMBL" id="CAK9059381.1"/>
    </source>
</evidence>
<accession>A0ABP0N6X7</accession>
<sequence>MASRLAPTLRKYVHRYMPKYLAAQHVRNWAAWTEWNPVDGQAYRALFQQRRTSPAEYVEFAVSLRQRRDLPQELLASLQKDLAEEILRQATTQSETLQVDTEPWPKALKDQLLEDVAEALTLLGGAEEAEDPLEIDKLKGEAHELLIELHRSELFWVRSQLLSFRAKSAALWRGDLKEAKNLGQRMTAAGVEVGTGEEDLLLRAIYSARAVHQATKAAAMCLPRYVDLCHKELAVALASDLADLGMSRWKAKDEHQAQKYMSQALSTLSDPDLVLDSFEKMIFRSTAENLLQQQTSDMACAVDAQASEGSLELAAAIDTFNSQHGTESLCA</sequence>
<proteinExistence type="predicted"/>